<feature type="compositionally biased region" description="Basic and acidic residues" evidence="1">
    <location>
        <begin position="1"/>
        <end position="13"/>
    </location>
</feature>
<name>A0A371H9S4_MUCPR</name>
<organism evidence="2 3">
    <name type="scientific">Mucuna pruriens</name>
    <name type="common">Velvet bean</name>
    <name type="synonym">Dolichos pruriens</name>
    <dbReference type="NCBI Taxonomy" id="157652"/>
    <lineage>
        <taxon>Eukaryota</taxon>
        <taxon>Viridiplantae</taxon>
        <taxon>Streptophyta</taxon>
        <taxon>Embryophyta</taxon>
        <taxon>Tracheophyta</taxon>
        <taxon>Spermatophyta</taxon>
        <taxon>Magnoliopsida</taxon>
        <taxon>eudicotyledons</taxon>
        <taxon>Gunneridae</taxon>
        <taxon>Pentapetalae</taxon>
        <taxon>rosids</taxon>
        <taxon>fabids</taxon>
        <taxon>Fabales</taxon>
        <taxon>Fabaceae</taxon>
        <taxon>Papilionoideae</taxon>
        <taxon>50 kb inversion clade</taxon>
        <taxon>NPAAA clade</taxon>
        <taxon>indigoferoid/millettioid clade</taxon>
        <taxon>Phaseoleae</taxon>
        <taxon>Mucuna</taxon>
    </lineage>
</organism>
<dbReference type="OrthoDB" id="1737504at2759"/>
<evidence type="ECO:0000313" key="3">
    <source>
        <dbReference type="Proteomes" id="UP000257109"/>
    </source>
</evidence>
<feature type="region of interest" description="Disordered" evidence="1">
    <location>
        <begin position="1"/>
        <end position="48"/>
    </location>
</feature>
<comment type="caution">
    <text evidence="2">The sequence shown here is derived from an EMBL/GenBank/DDBJ whole genome shotgun (WGS) entry which is preliminary data.</text>
</comment>
<sequence>MRSEAKSNYQERPRLRKHPSWTTSSTPLTRGVEKPIPRKVRRHHKPRRAHRCLRNLGKEDQLLRSFMTLKPKLFSNSVCKRPLASMEKLRARESSYIQMKEMVEYRDG</sequence>
<keyword evidence="3" id="KW-1185">Reference proteome</keyword>
<evidence type="ECO:0000313" key="2">
    <source>
        <dbReference type="EMBL" id="RDX99519.1"/>
    </source>
</evidence>
<proteinExistence type="predicted"/>
<feature type="non-terminal residue" evidence="2">
    <location>
        <position position="1"/>
    </location>
</feature>
<accession>A0A371H9S4</accession>
<dbReference type="EMBL" id="QJKJ01003209">
    <property type="protein sequence ID" value="RDX99519.1"/>
    <property type="molecule type" value="Genomic_DNA"/>
</dbReference>
<dbReference type="Proteomes" id="UP000257109">
    <property type="component" value="Unassembled WGS sequence"/>
</dbReference>
<evidence type="ECO:0000256" key="1">
    <source>
        <dbReference type="SAM" id="MobiDB-lite"/>
    </source>
</evidence>
<dbReference type="AlphaFoldDB" id="A0A371H9S4"/>
<protein>
    <submittedName>
        <fullName evidence="2">Uncharacterized protein</fullName>
    </submittedName>
</protein>
<reference evidence="2" key="1">
    <citation type="submission" date="2018-05" db="EMBL/GenBank/DDBJ databases">
        <title>Draft genome of Mucuna pruriens seed.</title>
        <authorList>
            <person name="Nnadi N.E."/>
            <person name="Vos R."/>
            <person name="Hasami M.H."/>
            <person name="Devisetty U.K."/>
            <person name="Aguiy J.C."/>
        </authorList>
    </citation>
    <scope>NUCLEOTIDE SEQUENCE [LARGE SCALE GENOMIC DNA]</scope>
    <source>
        <strain evidence="2">JCA_2017</strain>
    </source>
</reference>
<feature type="compositionally biased region" description="Basic residues" evidence="1">
    <location>
        <begin position="37"/>
        <end position="48"/>
    </location>
</feature>
<gene>
    <name evidence="2" type="ORF">CR513_17420</name>
</gene>